<dbReference type="GO" id="GO:0005524">
    <property type="term" value="F:ATP binding"/>
    <property type="evidence" value="ECO:0007669"/>
    <property type="project" value="UniProtKB-KW"/>
</dbReference>
<keyword evidence="1 6" id="KW-0436">Ligase</keyword>
<keyword evidence="2 6" id="KW-0547">Nucleotide-binding</keyword>
<keyword evidence="4 6" id="KW-0648">Protein biosynthesis</keyword>
<dbReference type="EMBL" id="PYVN01000260">
    <property type="protein sequence ID" value="PTB84347.1"/>
    <property type="molecule type" value="Genomic_DNA"/>
</dbReference>
<dbReference type="GO" id="GO:0006425">
    <property type="term" value="P:glutaminyl-tRNA aminoacylation"/>
    <property type="evidence" value="ECO:0007669"/>
    <property type="project" value="TreeGrafter"/>
</dbReference>
<feature type="non-terminal residue" evidence="8">
    <location>
        <position position="1"/>
    </location>
</feature>
<evidence type="ECO:0000256" key="5">
    <source>
        <dbReference type="ARBA" id="ARBA00023146"/>
    </source>
</evidence>
<dbReference type="PANTHER" id="PTHR43097">
    <property type="entry name" value="GLUTAMINE-TRNA LIGASE"/>
    <property type="match status" value="1"/>
</dbReference>
<reference evidence="8" key="1">
    <citation type="submission" date="2018-03" db="EMBL/GenBank/DDBJ databases">
        <title>Cross-interface Injection: A General Nanoliter Liquid Handling Method Applied to Single Cells Genome Amplification Automated Nanoliter Liquid Handling Applied to Single Cell Multiple Displacement Amplification.</title>
        <authorList>
            <person name="Yun J."/>
            <person name="Xu P."/>
            <person name="Xu J."/>
            <person name="Dai X."/>
            <person name="Wang Y."/>
            <person name="Zheng X."/>
            <person name="Cao C."/>
            <person name="Yi Q."/>
            <person name="Zhu Y."/>
            <person name="Wang L."/>
            <person name="Dong Z."/>
            <person name="Huang Y."/>
            <person name="Huang L."/>
            <person name="Du W."/>
        </authorList>
    </citation>
    <scope>NUCLEOTIDE SEQUENCE [LARGE SCALE GENOMIC DNA]</scope>
    <source>
        <strain evidence="8">Z-D3-2</strain>
    </source>
</reference>
<dbReference type="EC" id="6.1.1.18" evidence="8"/>
<evidence type="ECO:0000313" key="8">
    <source>
        <dbReference type="EMBL" id="PTB84347.1"/>
    </source>
</evidence>
<dbReference type="GO" id="GO:0005829">
    <property type="term" value="C:cytosol"/>
    <property type="evidence" value="ECO:0007669"/>
    <property type="project" value="TreeGrafter"/>
</dbReference>
<dbReference type="InterPro" id="IPR014729">
    <property type="entry name" value="Rossmann-like_a/b/a_fold"/>
</dbReference>
<evidence type="ECO:0000256" key="6">
    <source>
        <dbReference type="RuleBase" id="RU363037"/>
    </source>
</evidence>
<comment type="similarity">
    <text evidence="6">Belongs to the class-I aminoacyl-tRNA synthetase family.</text>
</comment>
<evidence type="ECO:0000256" key="3">
    <source>
        <dbReference type="ARBA" id="ARBA00022840"/>
    </source>
</evidence>
<keyword evidence="5 6" id="KW-0030">Aminoacyl-tRNA synthetase</keyword>
<feature type="non-terminal residue" evidence="8">
    <location>
        <position position="181"/>
    </location>
</feature>
<comment type="caution">
    <text evidence="8">The sequence shown here is derived from an EMBL/GenBank/DDBJ whole genome shotgun (WGS) entry which is preliminary data.</text>
</comment>
<dbReference type="FunFam" id="3.90.800.10:FF:000001">
    <property type="entry name" value="Glutamine--tRNA ligase"/>
    <property type="match status" value="1"/>
</dbReference>
<evidence type="ECO:0000256" key="1">
    <source>
        <dbReference type="ARBA" id="ARBA00022598"/>
    </source>
</evidence>
<proteinExistence type="inferred from homology"/>
<dbReference type="AlphaFoldDB" id="A0A2T4CRZ5"/>
<keyword evidence="3 6" id="KW-0067">ATP-binding</keyword>
<accession>A0A2T4CRZ5</accession>
<dbReference type="PANTHER" id="PTHR43097:SF5">
    <property type="entry name" value="GLUTAMATE--TRNA LIGASE"/>
    <property type="match status" value="1"/>
</dbReference>
<evidence type="ECO:0000259" key="7">
    <source>
        <dbReference type="Pfam" id="PF00749"/>
    </source>
</evidence>
<evidence type="ECO:0000256" key="2">
    <source>
        <dbReference type="ARBA" id="ARBA00022741"/>
    </source>
</evidence>
<dbReference type="Gene3D" id="3.40.50.620">
    <property type="entry name" value="HUPs"/>
    <property type="match status" value="1"/>
</dbReference>
<dbReference type="SUPFAM" id="SSF52374">
    <property type="entry name" value="Nucleotidylyl transferase"/>
    <property type="match status" value="1"/>
</dbReference>
<dbReference type="Pfam" id="PF00749">
    <property type="entry name" value="tRNA-synt_1c"/>
    <property type="match status" value="1"/>
</dbReference>
<feature type="domain" description="Glutamyl/glutaminyl-tRNA synthetase class Ib catalytic" evidence="7">
    <location>
        <begin position="1"/>
        <end position="180"/>
    </location>
</feature>
<organism evidence="8">
    <name type="scientific">Pseudidiomarina aestuarii</name>
    <dbReference type="NCBI Taxonomy" id="624146"/>
    <lineage>
        <taxon>Bacteria</taxon>
        <taxon>Pseudomonadati</taxon>
        <taxon>Pseudomonadota</taxon>
        <taxon>Gammaproteobacteria</taxon>
        <taxon>Alteromonadales</taxon>
        <taxon>Idiomarinaceae</taxon>
        <taxon>Pseudidiomarina</taxon>
    </lineage>
</organism>
<evidence type="ECO:0000256" key="4">
    <source>
        <dbReference type="ARBA" id="ARBA00022917"/>
    </source>
</evidence>
<gene>
    <name evidence="8" type="ORF">C9940_06530</name>
</gene>
<dbReference type="InterPro" id="IPR050132">
    <property type="entry name" value="Gln/Glu-tRNA_Ligase"/>
</dbReference>
<dbReference type="InterPro" id="IPR020058">
    <property type="entry name" value="Glu/Gln-tRNA-synth_Ib_cat-dom"/>
</dbReference>
<sequence>CNLRFDDTNPLKEKVDFVNSIQEDVRWLGYDWEGKPKYSSDYFDQLHGYAVELIEKGLAYADFSSQEKMREMRGTLKEPGVNSPYRDTSVAENLQIFADMTAGKYKDGEVCLRAKIDMASPFMVLRDPVIYRVRFVHHHQTGDKWCVYPMYDFTHCISDAIEGITHSLCTLEFQDNRRLYD</sequence>
<name>A0A2T4CRZ5_9GAMM</name>
<dbReference type="Gene3D" id="3.90.800.10">
    <property type="entry name" value="Glutamyl-tRNA Synthetase, Domain 3"/>
    <property type="match status" value="1"/>
</dbReference>
<dbReference type="GO" id="GO:0004819">
    <property type="term" value="F:glutamine-tRNA ligase activity"/>
    <property type="evidence" value="ECO:0007669"/>
    <property type="project" value="UniProtKB-EC"/>
</dbReference>
<protein>
    <submittedName>
        <fullName evidence="8">Glutamine--tRNA ligase</fullName>
        <ecNumber evidence="8">6.1.1.18</ecNumber>
    </submittedName>
</protein>